<dbReference type="Pfam" id="PF04448">
    <property type="entry name" value="DUF551"/>
    <property type="match status" value="1"/>
</dbReference>
<name>A0A0F9JH03_9ZZZZ</name>
<feature type="domain" description="DUF551" evidence="1">
    <location>
        <begin position="2"/>
        <end position="63"/>
    </location>
</feature>
<reference evidence="2" key="1">
    <citation type="journal article" date="2015" name="Nature">
        <title>Complex archaea that bridge the gap between prokaryotes and eukaryotes.</title>
        <authorList>
            <person name="Spang A."/>
            <person name="Saw J.H."/>
            <person name="Jorgensen S.L."/>
            <person name="Zaremba-Niedzwiedzka K."/>
            <person name="Martijn J."/>
            <person name="Lind A.E."/>
            <person name="van Eijk R."/>
            <person name="Schleper C."/>
            <person name="Guy L."/>
            <person name="Ettema T.J."/>
        </authorList>
    </citation>
    <scope>NUCLEOTIDE SEQUENCE</scope>
</reference>
<gene>
    <name evidence="2" type="ORF">LCGC14_1456880</name>
</gene>
<sequence>MEWISVEETHPSRNTEVLLYVAKYNRTLIGNYGKNNRGEWGYFAEYTPIQSVTHWMPLPEAPK</sequence>
<organism evidence="2">
    <name type="scientific">marine sediment metagenome</name>
    <dbReference type="NCBI Taxonomy" id="412755"/>
    <lineage>
        <taxon>unclassified sequences</taxon>
        <taxon>metagenomes</taxon>
        <taxon>ecological metagenomes</taxon>
    </lineage>
</organism>
<protein>
    <recommendedName>
        <fullName evidence="1">DUF551 domain-containing protein</fullName>
    </recommendedName>
</protein>
<dbReference type="EMBL" id="LAZR01010097">
    <property type="protein sequence ID" value="KKM68838.1"/>
    <property type="molecule type" value="Genomic_DNA"/>
</dbReference>
<evidence type="ECO:0000259" key="1">
    <source>
        <dbReference type="Pfam" id="PF04448"/>
    </source>
</evidence>
<dbReference type="InterPro" id="IPR007539">
    <property type="entry name" value="DUF551"/>
</dbReference>
<accession>A0A0F9JH03</accession>
<dbReference type="AlphaFoldDB" id="A0A0F9JH03"/>
<comment type="caution">
    <text evidence="2">The sequence shown here is derived from an EMBL/GenBank/DDBJ whole genome shotgun (WGS) entry which is preliminary data.</text>
</comment>
<proteinExistence type="predicted"/>
<evidence type="ECO:0000313" key="2">
    <source>
        <dbReference type="EMBL" id="KKM68838.1"/>
    </source>
</evidence>